<keyword evidence="1" id="KW-0732">Signal</keyword>
<reference evidence="5" key="1">
    <citation type="submission" date="2025-08" db="UniProtKB">
        <authorList>
            <consortium name="Ensembl"/>
        </authorList>
    </citation>
    <scope>IDENTIFICATION</scope>
</reference>
<proteinExistence type="predicted"/>
<dbReference type="Gene3D" id="2.60.40.10">
    <property type="entry name" value="Immunoglobulins"/>
    <property type="match status" value="2"/>
</dbReference>
<evidence type="ECO:0000313" key="5">
    <source>
        <dbReference type="Ensembl" id="ENSCCEP00000003884.1"/>
    </source>
</evidence>
<feature type="compositionally biased region" description="Pro residues" evidence="3">
    <location>
        <begin position="278"/>
        <end position="290"/>
    </location>
</feature>
<dbReference type="InterPro" id="IPR050488">
    <property type="entry name" value="Ig_Fc_receptor"/>
</dbReference>
<dbReference type="PANTHER" id="PTHR11481">
    <property type="entry name" value="IMMUNOGLOBULIN FC RECEPTOR"/>
    <property type="match status" value="1"/>
</dbReference>
<dbReference type="GO" id="GO:0004888">
    <property type="term" value="F:transmembrane signaling receptor activity"/>
    <property type="evidence" value="ECO:0007669"/>
    <property type="project" value="TreeGrafter"/>
</dbReference>
<dbReference type="InterPro" id="IPR013783">
    <property type="entry name" value="Ig-like_fold"/>
</dbReference>
<dbReference type="SMART" id="SM00409">
    <property type="entry name" value="IG"/>
    <property type="match status" value="2"/>
</dbReference>
<dbReference type="InterPro" id="IPR036179">
    <property type="entry name" value="Ig-like_dom_sf"/>
</dbReference>
<dbReference type="Ensembl" id="ENSCCET00000006474.1">
    <property type="protein sequence ID" value="ENSCCEP00000003884.1"/>
    <property type="gene ID" value="ENSCCEG00000004343.1"/>
</dbReference>
<dbReference type="PANTHER" id="PTHR11481:SF64">
    <property type="entry name" value="FC RECEPTOR-LIKE PROTEIN 4"/>
    <property type="match status" value="1"/>
</dbReference>
<protein>
    <recommendedName>
        <fullName evidence="4">Ig-like domain-containing protein</fullName>
    </recommendedName>
</protein>
<dbReference type="InterPro" id="IPR003598">
    <property type="entry name" value="Ig_sub2"/>
</dbReference>
<keyword evidence="6" id="KW-1185">Reference proteome</keyword>
<name>A0A8C0U5V0_CYACU</name>
<dbReference type="SMART" id="SM00408">
    <property type="entry name" value="IGc2"/>
    <property type="match status" value="2"/>
</dbReference>
<evidence type="ECO:0000256" key="2">
    <source>
        <dbReference type="ARBA" id="ARBA00023157"/>
    </source>
</evidence>
<evidence type="ECO:0000256" key="1">
    <source>
        <dbReference type="ARBA" id="ARBA00022729"/>
    </source>
</evidence>
<sequence length="313" mass="33332">MGGGGAGWSWGLWTEGGVTAVSILCLLAPSDTLRVLEGWGRFWGALEGSCQGTPVLGLGTPAALAVTHCGVPVPSAVTGPSCPPERLVLQVPAGPLLEGDTVTLRCRSRRDKTVTEVRFYHGEKDLGKSLRRSELSLSPLRLQHSGQYRCQIRWIFWPSWSPMWEQSDPVSVTVHELFPVPVLEAPAELMAGSPLNLSCLSSRSPLRPLTPLVHRFYRDGRQLGGPQGSPQLLLPALGLSGSGNYSCEVQSQGGAVRKSSAPLRVTVLGECGDGRGEPPQPARGPLPCPGPFSRPFPLAWLPLPLPSPALSPP</sequence>
<dbReference type="AlphaFoldDB" id="A0A8C0U5V0"/>
<dbReference type="GO" id="GO:0009897">
    <property type="term" value="C:external side of plasma membrane"/>
    <property type="evidence" value="ECO:0007669"/>
    <property type="project" value="TreeGrafter"/>
</dbReference>
<evidence type="ECO:0000313" key="6">
    <source>
        <dbReference type="Proteomes" id="UP000694410"/>
    </source>
</evidence>
<dbReference type="GO" id="GO:0006955">
    <property type="term" value="P:immune response"/>
    <property type="evidence" value="ECO:0007669"/>
    <property type="project" value="TreeGrafter"/>
</dbReference>
<dbReference type="SUPFAM" id="SSF48726">
    <property type="entry name" value="Immunoglobulin"/>
    <property type="match status" value="2"/>
</dbReference>
<feature type="domain" description="Ig-like" evidence="4">
    <location>
        <begin position="84"/>
        <end position="152"/>
    </location>
</feature>
<dbReference type="InterPro" id="IPR007110">
    <property type="entry name" value="Ig-like_dom"/>
</dbReference>
<evidence type="ECO:0000259" key="4">
    <source>
        <dbReference type="PROSITE" id="PS50835"/>
    </source>
</evidence>
<dbReference type="GO" id="GO:0007166">
    <property type="term" value="P:cell surface receptor signaling pathway"/>
    <property type="evidence" value="ECO:0007669"/>
    <property type="project" value="TreeGrafter"/>
</dbReference>
<evidence type="ECO:0000256" key="3">
    <source>
        <dbReference type="SAM" id="MobiDB-lite"/>
    </source>
</evidence>
<accession>A0A8C0U5V0</accession>
<dbReference type="InterPro" id="IPR003599">
    <property type="entry name" value="Ig_sub"/>
</dbReference>
<keyword evidence="2" id="KW-1015">Disulfide bond</keyword>
<feature type="region of interest" description="Disordered" evidence="3">
    <location>
        <begin position="270"/>
        <end position="290"/>
    </location>
</feature>
<dbReference type="Pfam" id="PF13895">
    <property type="entry name" value="Ig_2"/>
    <property type="match status" value="2"/>
</dbReference>
<reference evidence="5" key="2">
    <citation type="submission" date="2025-09" db="UniProtKB">
        <authorList>
            <consortium name="Ensembl"/>
        </authorList>
    </citation>
    <scope>IDENTIFICATION</scope>
</reference>
<feature type="domain" description="Ig-like" evidence="4">
    <location>
        <begin position="169"/>
        <end position="264"/>
    </location>
</feature>
<organism evidence="5 6">
    <name type="scientific">Cyanistes caeruleus</name>
    <name type="common">Eurasian blue tit</name>
    <name type="synonym">Parus caeruleus</name>
    <dbReference type="NCBI Taxonomy" id="156563"/>
    <lineage>
        <taxon>Eukaryota</taxon>
        <taxon>Metazoa</taxon>
        <taxon>Chordata</taxon>
        <taxon>Craniata</taxon>
        <taxon>Vertebrata</taxon>
        <taxon>Euteleostomi</taxon>
        <taxon>Archelosauria</taxon>
        <taxon>Archosauria</taxon>
        <taxon>Dinosauria</taxon>
        <taxon>Saurischia</taxon>
        <taxon>Theropoda</taxon>
        <taxon>Coelurosauria</taxon>
        <taxon>Aves</taxon>
        <taxon>Neognathae</taxon>
        <taxon>Neoaves</taxon>
        <taxon>Telluraves</taxon>
        <taxon>Australaves</taxon>
        <taxon>Passeriformes</taxon>
        <taxon>Paridae</taxon>
        <taxon>Cyanistes</taxon>
    </lineage>
</organism>
<dbReference type="Proteomes" id="UP000694410">
    <property type="component" value="Unplaced"/>
</dbReference>
<dbReference type="PROSITE" id="PS50835">
    <property type="entry name" value="IG_LIKE"/>
    <property type="match status" value="2"/>
</dbReference>